<dbReference type="InterPro" id="IPR050406">
    <property type="entry name" value="FGGY_Carb_Kinase"/>
</dbReference>
<accession>E8LH50</accession>
<keyword evidence="7" id="KW-1185">Reference proteome</keyword>
<evidence type="ECO:0000256" key="3">
    <source>
        <dbReference type="ARBA" id="ARBA00022777"/>
    </source>
</evidence>
<dbReference type="AlphaFoldDB" id="E8LH50"/>
<evidence type="ECO:0000256" key="2">
    <source>
        <dbReference type="ARBA" id="ARBA00022679"/>
    </source>
</evidence>
<name>E8LH50_SUCHY</name>
<dbReference type="HOGENOM" id="CLU_509692_0_0_6"/>
<dbReference type="STRING" id="762983.HMPREF9444_00006"/>
<evidence type="ECO:0000313" key="7">
    <source>
        <dbReference type="Proteomes" id="UP000018458"/>
    </source>
</evidence>
<dbReference type="PANTHER" id="PTHR43095:SF5">
    <property type="entry name" value="XYLULOSE KINASE"/>
    <property type="match status" value="1"/>
</dbReference>
<gene>
    <name evidence="6" type="ORF">HMPREF9444_00006</name>
</gene>
<dbReference type="Proteomes" id="UP000018458">
    <property type="component" value="Unassembled WGS sequence"/>
</dbReference>
<dbReference type="InterPro" id="IPR018484">
    <property type="entry name" value="FGGY_N"/>
</dbReference>
<dbReference type="EMBL" id="AEVO01000001">
    <property type="protein sequence ID" value="EFY08144.1"/>
    <property type="molecule type" value="Genomic_DNA"/>
</dbReference>
<dbReference type="Pfam" id="PF02782">
    <property type="entry name" value="FGGY_C"/>
    <property type="match status" value="1"/>
</dbReference>
<dbReference type="RefSeq" id="WP_009142238.1">
    <property type="nucleotide sequence ID" value="NZ_GL830939.1"/>
</dbReference>
<organism evidence="6 7">
    <name type="scientific">Succinatimonas hippei (strain DSM 22608 / JCM 16073 / KCTC 15190 / YIT 12066)</name>
    <dbReference type="NCBI Taxonomy" id="762983"/>
    <lineage>
        <taxon>Bacteria</taxon>
        <taxon>Pseudomonadati</taxon>
        <taxon>Pseudomonadota</taxon>
        <taxon>Gammaproteobacteria</taxon>
        <taxon>Aeromonadales</taxon>
        <taxon>Succinivibrionaceae</taxon>
        <taxon>Succinatimonas</taxon>
    </lineage>
</organism>
<dbReference type="Gene3D" id="3.30.420.40">
    <property type="match status" value="2"/>
</dbReference>
<dbReference type="GO" id="GO:0005975">
    <property type="term" value="P:carbohydrate metabolic process"/>
    <property type="evidence" value="ECO:0007669"/>
    <property type="project" value="InterPro"/>
</dbReference>
<comment type="similarity">
    <text evidence="1">Belongs to the FGGY kinase family.</text>
</comment>
<feature type="domain" description="Carbohydrate kinase FGGY N-terminal" evidence="4">
    <location>
        <begin position="9"/>
        <end position="255"/>
    </location>
</feature>
<evidence type="ECO:0000256" key="1">
    <source>
        <dbReference type="ARBA" id="ARBA00009156"/>
    </source>
</evidence>
<reference evidence="6 7" key="1">
    <citation type="submission" date="2011-01" db="EMBL/GenBank/DDBJ databases">
        <authorList>
            <person name="Weinstock G."/>
            <person name="Sodergren E."/>
            <person name="Clifton S."/>
            <person name="Fulton L."/>
            <person name="Fulton B."/>
            <person name="Courtney L."/>
            <person name="Fronick C."/>
            <person name="Harrison M."/>
            <person name="Strong C."/>
            <person name="Farmer C."/>
            <person name="Delahaunty K."/>
            <person name="Markovic C."/>
            <person name="Hall O."/>
            <person name="Minx P."/>
            <person name="Tomlinson C."/>
            <person name="Mitreva M."/>
            <person name="Hou S."/>
            <person name="Chen J."/>
            <person name="Wollam A."/>
            <person name="Pepin K.H."/>
            <person name="Johnson M."/>
            <person name="Bhonagiri V."/>
            <person name="Zhang X."/>
            <person name="Suruliraj S."/>
            <person name="Warren W."/>
            <person name="Chinwalla A."/>
            <person name="Mardis E.R."/>
            <person name="Wilson R.K."/>
        </authorList>
    </citation>
    <scope>NUCLEOTIDE SEQUENCE [LARGE SCALE GENOMIC DNA]</scope>
    <source>
        <strain evidence="7">DSM 22608 / JCM 16073 / KCTC 15190 / YIT 12066</strain>
    </source>
</reference>
<evidence type="ECO:0000259" key="4">
    <source>
        <dbReference type="Pfam" id="PF00370"/>
    </source>
</evidence>
<dbReference type="PANTHER" id="PTHR43095">
    <property type="entry name" value="SUGAR KINASE"/>
    <property type="match status" value="1"/>
</dbReference>
<dbReference type="eggNOG" id="COG1070">
    <property type="taxonomic scope" value="Bacteria"/>
</dbReference>
<dbReference type="Pfam" id="PF00370">
    <property type="entry name" value="FGGY_N"/>
    <property type="match status" value="1"/>
</dbReference>
<evidence type="ECO:0000259" key="5">
    <source>
        <dbReference type="Pfam" id="PF02782"/>
    </source>
</evidence>
<dbReference type="CDD" id="cd07809">
    <property type="entry name" value="ASKHA_NBD_FGGY_BaXK-like"/>
    <property type="match status" value="1"/>
</dbReference>
<protein>
    <submittedName>
        <fullName evidence="6">Carbohydrate kinase, FGGY family protein</fullName>
    </submittedName>
</protein>
<dbReference type="SUPFAM" id="SSF53067">
    <property type="entry name" value="Actin-like ATPase domain"/>
    <property type="match status" value="2"/>
</dbReference>
<keyword evidence="3 6" id="KW-0418">Kinase</keyword>
<feature type="domain" description="Carbohydrate kinase FGGY C-terminal" evidence="5">
    <location>
        <begin position="271"/>
        <end position="467"/>
    </location>
</feature>
<keyword evidence="2" id="KW-0808">Transferase</keyword>
<dbReference type="OrthoDB" id="9760563at2"/>
<dbReference type="GO" id="GO:0016301">
    <property type="term" value="F:kinase activity"/>
    <property type="evidence" value="ECO:0007669"/>
    <property type="project" value="UniProtKB-KW"/>
</dbReference>
<comment type="caution">
    <text evidence="6">The sequence shown here is derived from an EMBL/GenBank/DDBJ whole genome shotgun (WGS) entry which is preliminary data.</text>
</comment>
<dbReference type="InterPro" id="IPR018485">
    <property type="entry name" value="FGGY_C"/>
</dbReference>
<proteinExistence type="inferred from homology"/>
<dbReference type="InterPro" id="IPR043129">
    <property type="entry name" value="ATPase_NBD"/>
</dbReference>
<evidence type="ECO:0000313" key="6">
    <source>
        <dbReference type="EMBL" id="EFY08144.1"/>
    </source>
</evidence>
<sequence length="525" mass="57230">MAINLDKTYLGIELGSTRIKAVLIDENHKPIASGDHAWENRLENGIWTYHLDDVWSGLQDCYKNLCADVKAKFGVALTHVGAFGVSAMMHGYMAFNKEGELMVPFRTWRNTEARDASGKLTDLFQFNIPERWSISHLYQCILDKEEHVNDLDYFCTLAGYIHWKLTGRKVLGIGDAAGMFPIDSDKFDFVDRFLEQFDELVAPYNFKWKHVKDLMPKVLCAGDDAGCLTEEGAKLLDPTGTLQAGIPMCAPEGDAGTGMVATNSCAKRTGNVSAGTSIFAMVVLERALSKLHREIDMVTTPDGSPVAMVHANNCTSDLNAWVGLFGEFAKAAGLNLDANALYGLLYNKALEGDSDCGGLLSYGYFSGEFITGLEEGRPLFVRTPDSKFSLANFMRTHLYTTLGAIKIGMNILDEENVALDKLLGHGGLFKTKGVGQKIMADAMNAPVSVMETAGEGGAWGIAILAAFVVNKGDLTLPEYLDDKVFKGAEGSTIAPTPDDVKGFEAFMERYKAGIVIEKSAVDNLK</sequence>